<protein>
    <submittedName>
        <fullName evidence="1">Uncharacterized protein</fullName>
    </submittedName>
</protein>
<evidence type="ECO:0000313" key="1">
    <source>
        <dbReference type="EMBL" id="KAF2625705.1"/>
    </source>
</evidence>
<sequence length="258" mass="29334">LNTLPPVFQDSVTLCHRLSIKDLWIDALCLTQDDSVDRESEIGRMGNIHCHTFCNFSAIAAAELSVGLFVDKDPWLHTAFPVSAESEKQRFELCGYSSSFLKDIDRTALQKRDWVLQERLLSPRTVFFGDQLSWGCMESRANETFPGGLPSYTPGPGNFNSFKLDNLFYRLWRTVINRHTQCDLTFENDVFPALSGLARIFKEFLEVTYLVGLWKGSLYANLIWKRSCNPYLKSGRGPVQTATYRGLLTCTVQATYVC</sequence>
<comment type="caution">
    <text evidence="1">The sequence shown here is derived from an EMBL/GenBank/DDBJ whole genome shotgun (WGS) entry which is preliminary data.</text>
</comment>
<reference evidence="1" key="1">
    <citation type="journal article" date="2020" name="Stud. Mycol.">
        <title>101 Dothideomycetes genomes: a test case for predicting lifestyles and emergence of pathogens.</title>
        <authorList>
            <person name="Haridas S."/>
            <person name="Albert R."/>
            <person name="Binder M."/>
            <person name="Bloem J."/>
            <person name="Labutti K."/>
            <person name="Salamov A."/>
            <person name="Andreopoulos B."/>
            <person name="Baker S."/>
            <person name="Barry K."/>
            <person name="Bills G."/>
            <person name="Bluhm B."/>
            <person name="Cannon C."/>
            <person name="Castanera R."/>
            <person name="Culley D."/>
            <person name="Daum C."/>
            <person name="Ezra D."/>
            <person name="Gonzalez J."/>
            <person name="Henrissat B."/>
            <person name="Kuo A."/>
            <person name="Liang C."/>
            <person name="Lipzen A."/>
            <person name="Lutzoni F."/>
            <person name="Magnuson J."/>
            <person name="Mondo S."/>
            <person name="Nolan M."/>
            <person name="Ohm R."/>
            <person name="Pangilinan J."/>
            <person name="Park H.-J."/>
            <person name="Ramirez L."/>
            <person name="Alfaro M."/>
            <person name="Sun H."/>
            <person name="Tritt A."/>
            <person name="Yoshinaga Y."/>
            <person name="Zwiers L.-H."/>
            <person name="Turgeon B."/>
            <person name="Goodwin S."/>
            <person name="Spatafora J."/>
            <person name="Crous P."/>
            <person name="Grigoriev I."/>
        </authorList>
    </citation>
    <scope>NUCLEOTIDE SEQUENCE</scope>
    <source>
        <strain evidence="1">CBS 525.71</strain>
    </source>
</reference>
<dbReference type="EMBL" id="MU006724">
    <property type="protein sequence ID" value="KAF2625705.1"/>
    <property type="molecule type" value="Genomic_DNA"/>
</dbReference>
<name>A0ACB6RWA9_9PLEO</name>
<proteinExistence type="predicted"/>
<keyword evidence="2" id="KW-1185">Reference proteome</keyword>
<accession>A0ACB6RWA9</accession>
<organism evidence="1 2">
    <name type="scientific">Macroventuria anomochaeta</name>
    <dbReference type="NCBI Taxonomy" id="301207"/>
    <lineage>
        <taxon>Eukaryota</taxon>
        <taxon>Fungi</taxon>
        <taxon>Dikarya</taxon>
        <taxon>Ascomycota</taxon>
        <taxon>Pezizomycotina</taxon>
        <taxon>Dothideomycetes</taxon>
        <taxon>Pleosporomycetidae</taxon>
        <taxon>Pleosporales</taxon>
        <taxon>Pleosporineae</taxon>
        <taxon>Didymellaceae</taxon>
        <taxon>Macroventuria</taxon>
    </lineage>
</organism>
<dbReference type="Proteomes" id="UP000799754">
    <property type="component" value="Unassembled WGS sequence"/>
</dbReference>
<gene>
    <name evidence="1" type="ORF">BU25DRAFT_345212</name>
</gene>
<feature type="non-terminal residue" evidence="1">
    <location>
        <position position="1"/>
    </location>
</feature>
<evidence type="ECO:0000313" key="2">
    <source>
        <dbReference type="Proteomes" id="UP000799754"/>
    </source>
</evidence>